<sequence length="787" mass="87546">MPASTRPADQKKWLVEKFELYNEHHEKKTLGQFFPPLYEEYFSKWPPTPTEEELGDAGGKSATAIAKVRTVEEQRIYRWMFNRSRSKHGSCGKGSSASLNLTAGLPKKKAAVQTYVKHFWEAKVKQEVIDTWAPTPETDLFGEIDIGEDQIAWEEMTPMERNIPLWFRMEIGRKLYEAESDEVKAEVDRLREQAKEDAITARASSNTFATEEERLKVMKKFDDNFAKLSHSLGNLCSNIKRDFGFHTSIIVGGPLVRENGRLGAYTYESHGSVHKQLTFSEHMGQSYESGVSEKFVEYLNLCIAKDERKLYTLKPIAVTAEPPLPISYVPVVPAFKPPPISHATGPLRTSRTSTQARMRTGPMPPALKARILANIAKSNANKGLASVTQVALPPIEPGFVIAQPAAEPAEYPHISGTSGNQQPLFSRFLGNNVSNGSSHTTHTSISPDILIGAGDAIASPSLEINASDRLSYASPLPNTFDVKMADSVASLSLENDVPEGLSYASSLPDAFDFDQDISETLSYASSLPDVFDFETDFSDSLSYTSTLPDDFDVGMDDSAPSATGPWTVIDHFTGEIIVDDEISPTVPVVPGAPFDSAIQVEIVPALGIPALVQTPLPTLLFVDQDERPDWLIRSANKHLQYTPYYMCLNRVVDLFFAQEARLGYPVKSPHQALPSSNRPLEVAVFMKHARDFTRGDDVNEERFGTDVIKWWLTIQPTTRKTWPPTYGPLPEDFSFDYFNRGGPNGVFLMILCLTWWANALTTTTDLTDFKLIVHDVCWVLEQVASRT</sequence>
<evidence type="ECO:0000313" key="3">
    <source>
        <dbReference type="Proteomes" id="UP000736335"/>
    </source>
</evidence>
<dbReference type="EMBL" id="WIUZ02000029">
    <property type="protein sequence ID" value="KAF9777675.1"/>
    <property type="molecule type" value="Genomic_DNA"/>
</dbReference>
<protein>
    <submittedName>
        <fullName evidence="2">Uncharacterized protein</fullName>
    </submittedName>
</protein>
<proteinExistence type="predicted"/>
<reference evidence="2" key="2">
    <citation type="submission" date="2020-11" db="EMBL/GenBank/DDBJ databases">
        <authorList>
            <consortium name="DOE Joint Genome Institute"/>
            <person name="Kuo A."/>
            <person name="Miyauchi S."/>
            <person name="Kiss E."/>
            <person name="Drula E."/>
            <person name="Kohler A."/>
            <person name="Sanchez-Garcia M."/>
            <person name="Andreopoulos B."/>
            <person name="Barry K.W."/>
            <person name="Bonito G."/>
            <person name="Buee M."/>
            <person name="Carver A."/>
            <person name="Chen C."/>
            <person name="Cichocki N."/>
            <person name="Clum A."/>
            <person name="Culley D."/>
            <person name="Crous P.W."/>
            <person name="Fauchery L."/>
            <person name="Girlanda M."/>
            <person name="Hayes R."/>
            <person name="Keri Z."/>
            <person name="Labutti K."/>
            <person name="Lipzen A."/>
            <person name="Lombard V."/>
            <person name="Magnuson J."/>
            <person name="Maillard F."/>
            <person name="Morin E."/>
            <person name="Murat C."/>
            <person name="Nolan M."/>
            <person name="Ohm R."/>
            <person name="Pangilinan J."/>
            <person name="Pereira M."/>
            <person name="Perotto S."/>
            <person name="Peter M."/>
            <person name="Riley R."/>
            <person name="Sitrit Y."/>
            <person name="Stielow B."/>
            <person name="Szollosi G."/>
            <person name="Zifcakova L."/>
            <person name="Stursova M."/>
            <person name="Spatafora J.W."/>
            <person name="Tedersoo L."/>
            <person name="Vaario L.-M."/>
            <person name="Yamada A."/>
            <person name="Yan M."/>
            <person name="Wang P."/>
            <person name="Xu J."/>
            <person name="Bruns T."/>
            <person name="Baldrian P."/>
            <person name="Vilgalys R."/>
            <person name="Henrissat B."/>
            <person name="Grigoriev I.V."/>
            <person name="Hibbett D."/>
            <person name="Nagy L.G."/>
            <person name="Martin F.M."/>
        </authorList>
    </citation>
    <scope>NUCLEOTIDE SEQUENCE</scope>
    <source>
        <strain evidence="2">UH-Tt-Lm1</strain>
    </source>
</reference>
<dbReference type="OrthoDB" id="2803783at2759"/>
<feature type="region of interest" description="Disordered" evidence="1">
    <location>
        <begin position="340"/>
        <end position="362"/>
    </location>
</feature>
<gene>
    <name evidence="2" type="ORF">BJ322DRAFT_1114812</name>
</gene>
<name>A0A9P6L114_9AGAM</name>
<reference evidence="2" key="1">
    <citation type="journal article" date="2020" name="Nat. Commun.">
        <title>Large-scale genome sequencing of mycorrhizal fungi provides insights into the early evolution of symbiotic traits.</title>
        <authorList>
            <person name="Miyauchi S."/>
            <person name="Kiss E."/>
            <person name="Kuo A."/>
            <person name="Drula E."/>
            <person name="Kohler A."/>
            <person name="Sanchez-Garcia M."/>
            <person name="Morin E."/>
            <person name="Andreopoulos B."/>
            <person name="Barry K.W."/>
            <person name="Bonito G."/>
            <person name="Buee M."/>
            <person name="Carver A."/>
            <person name="Chen C."/>
            <person name="Cichocki N."/>
            <person name="Clum A."/>
            <person name="Culley D."/>
            <person name="Crous P.W."/>
            <person name="Fauchery L."/>
            <person name="Girlanda M."/>
            <person name="Hayes R.D."/>
            <person name="Keri Z."/>
            <person name="LaButti K."/>
            <person name="Lipzen A."/>
            <person name="Lombard V."/>
            <person name="Magnuson J."/>
            <person name="Maillard F."/>
            <person name="Murat C."/>
            <person name="Nolan M."/>
            <person name="Ohm R.A."/>
            <person name="Pangilinan J."/>
            <person name="Pereira M.F."/>
            <person name="Perotto S."/>
            <person name="Peter M."/>
            <person name="Pfister S."/>
            <person name="Riley R."/>
            <person name="Sitrit Y."/>
            <person name="Stielow J.B."/>
            <person name="Szollosi G."/>
            <person name="Zifcakova L."/>
            <person name="Stursova M."/>
            <person name="Spatafora J.W."/>
            <person name="Tedersoo L."/>
            <person name="Vaario L.M."/>
            <person name="Yamada A."/>
            <person name="Yan M."/>
            <person name="Wang P."/>
            <person name="Xu J."/>
            <person name="Bruns T."/>
            <person name="Baldrian P."/>
            <person name="Vilgalys R."/>
            <person name="Dunand C."/>
            <person name="Henrissat B."/>
            <person name="Grigoriev I.V."/>
            <person name="Hibbett D."/>
            <person name="Nagy L.G."/>
            <person name="Martin F.M."/>
        </authorList>
    </citation>
    <scope>NUCLEOTIDE SEQUENCE</scope>
    <source>
        <strain evidence="2">UH-Tt-Lm1</strain>
    </source>
</reference>
<keyword evidence="3" id="KW-1185">Reference proteome</keyword>
<dbReference type="AlphaFoldDB" id="A0A9P6L114"/>
<comment type="caution">
    <text evidence="2">The sequence shown here is derived from an EMBL/GenBank/DDBJ whole genome shotgun (WGS) entry which is preliminary data.</text>
</comment>
<dbReference type="Proteomes" id="UP000736335">
    <property type="component" value="Unassembled WGS sequence"/>
</dbReference>
<evidence type="ECO:0000313" key="2">
    <source>
        <dbReference type="EMBL" id="KAF9777675.1"/>
    </source>
</evidence>
<feature type="compositionally biased region" description="Polar residues" evidence="1">
    <location>
        <begin position="347"/>
        <end position="357"/>
    </location>
</feature>
<evidence type="ECO:0000256" key="1">
    <source>
        <dbReference type="SAM" id="MobiDB-lite"/>
    </source>
</evidence>
<accession>A0A9P6L114</accession>
<organism evidence="2 3">
    <name type="scientific">Thelephora terrestris</name>
    <dbReference type="NCBI Taxonomy" id="56493"/>
    <lineage>
        <taxon>Eukaryota</taxon>
        <taxon>Fungi</taxon>
        <taxon>Dikarya</taxon>
        <taxon>Basidiomycota</taxon>
        <taxon>Agaricomycotina</taxon>
        <taxon>Agaricomycetes</taxon>
        <taxon>Thelephorales</taxon>
        <taxon>Thelephoraceae</taxon>
        <taxon>Thelephora</taxon>
    </lineage>
</organism>